<accession>A0A438K6Z4</accession>
<keyword evidence="2" id="KW-0472">Membrane</keyword>
<dbReference type="PRINTS" id="PR01217">
    <property type="entry name" value="PRICHEXTENSN"/>
</dbReference>
<evidence type="ECO:0000256" key="2">
    <source>
        <dbReference type="SAM" id="Phobius"/>
    </source>
</evidence>
<feature type="region of interest" description="Disordered" evidence="1">
    <location>
        <begin position="30"/>
        <end position="158"/>
    </location>
</feature>
<gene>
    <name evidence="3" type="ORF">CK203_003252</name>
</gene>
<evidence type="ECO:0000313" key="4">
    <source>
        <dbReference type="Proteomes" id="UP000288805"/>
    </source>
</evidence>
<keyword evidence="2" id="KW-0812">Transmembrane</keyword>
<feature type="compositionally biased region" description="Pro residues" evidence="1">
    <location>
        <begin position="36"/>
        <end position="121"/>
    </location>
</feature>
<dbReference type="PANTHER" id="PTHR36721">
    <property type="entry name" value="PROLINE-RICH FAMILY PROTEIN"/>
    <property type="match status" value="1"/>
</dbReference>
<organism evidence="3 4">
    <name type="scientific">Vitis vinifera</name>
    <name type="common">Grape</name>
    <dbReference type="NCBI Taxonomy" id="29760"/>
    <lineage>
        <taxon>Eukaryota</taxon>
        <taxon>Viridiplantae</taxon>
        <taxon>Streptophyta</taxon>
        <taxon>Embryophyta</taxon>
        <taxon>Tracheophyta</taxon>
        <taxon>Spermatophyta</taxon>
        <taxon>Magnoliopsida</taxon>
        <taxon>eudicotyledons</taxon>
        <taxon>Gunneridae</taxon>
        <taxon>Pentapetalae</taxon>
        <taxon>rosids</taxon>
        <taxon>Vitales</taxon>
        <taxon>Vitaceae</taxon>
        <taxon>Viteae</taxon>
        <taxon>Vitis</taxon>
    </lineage>
</organism>
<proteinExistence type="predicted"/>
<reference evidence="3 4" key="1">
    <citation type="journal article" date="2018" name="PLoS Genet.">
        <title>Population sequencing reveals clonal diversity and ancestral inbreeding in the grapevine cultivar Chardonnay.</title>
        <authorList>
            <person name="Roach M.J."/>
            <person name="Johnson D.L."/>
            <person name="Bohlmann J."/>
            <person name="van Vuuren H.J."/>
            <person name="Jones S.J."/>
            <person name="Pretorius I.S."/>
            <person name="Schmidt S.A."/>
            <person name="Borneman A.R."/>
        </authorList>
    </citation>
    <scope>NUCLEOTIDE SEQUENCE [LARGE SCALE GENOMIC DNA]</scope>
    <source>
        <strain evidence="4">cv. Chardonnay</strain>
        <tissue evidence="3">Leaf</tissue>
    </source>
</reference>
<dbReference type="AlphaFoldDB" id="A0A438K6Z4"/>
<evidence type="ECO:0000313" key="3">
    <source>
        <dbReference type="EMBL" id="RVX16978.1"/>
    </source>
</evidence>
<keyword evidence="2" id="KW-1133">Transmembrane helix</keyword>
<dbReference type="EMBL" id="QGNW01000014">
    <property type="protein sequence ID" value="RVX16978.1"/>
    <property type="molecule type" value="Genomic_DNA"/>
</dbReference>
<feature type="transmembrane region" description="Helical" evidence="2">
    <location>
        <begin position="169"/>
        <end position="190"/>
    </location>
</feature>
<protein>
    <submittedName>
        <fullName evidence="3">Uncharacterized protein</fullName>
    </submittedName>
</protein>
<sequence length="208" mass="22003">MEQPFSTLLFVILGFGFCIYAVLVDAQSKVESKPNTTPPPPSPPPPPPPPHPSPPPAVPPPPTPLSPPPPPPSPSPPPPPSPSPSPPPPPSPSPPPSPPPPSSPPPPQRPRPLTPPTPPTPNHHSSKKNSTSHSKNAATDPTSNVNPNRMNNDTAEHHHDQKINLGKTIGLLFVGIAGILQICVVGFLTFKRRQLLKLKDRYETCSSS</sequence>
<dbReference type="PANTHER" id="PTHR36721:SF1">
    <property type="entry name" value="OS04G0446401 PROTEIN"/>
    <property type="match status" value="1"/>
</dbReference>
<feature type="compositionally biased region" description="Polar residues" evidence="1">
    <location>
        <begin position="137"/>
        <end position="153"/>
    </location>
</feature>
<name>A0A438K6Z4_VITVI</name>
<comment type="caution">
    <text evidence="3">The sequence shown here is derived from an EMBL/GenBank/DDBJ whole genome shotgun (WGS) entry which is preliminary data.</text>
</comment>
<dbReference type="Proteomes" id="UP000288805">
    <property type="component" value="Unassembled WGS sequence"/>
</dbReference>
<evidence type="ECO:0000256" key="1">
    <source>
        <dbReference type="SAM" id="MobiDB-lite"/>
    </source>
</evidence>